<keyword evidence="4" id="KW-1185">Reference proteome</keyword>
<feature type="domain" description="DUF5616" evidence="2">
    <location>
        <begin position="86"/>
        <end position="222"/>
    </location>
</feature>
<dbReference type="EMBL" id="JAHQCW010000030">
    <property type="protein sequence ID" value="MBU9738161.1"/>
    <property type="molecule type" value="Genomic_DNA"/>
</dbReference>
<dbReference type="AlphaFoldDB" id="A0A949K1F9"/>
<name>A0A949K1F9_9FIRM</name>
<sequence length="249" mass="28099">MEKETRRGYVSEDEREFYQASGISLLKRAQEEIFWLLERGYPIKSASVFVGNHHLLSERQRLALVRATSPAAAIAQRVEKLMDQEEMLDGRTVCIDGFNLIITLETALSDSTLIRCMDGTVRDLAGLRGTYRLIDKTDEAVRLVGTQLEKRHVGRAVFYLDAPVSNSGRLRARILELMEGRSFETVVELVPNADVILEKEELVATSDAIILNHCKSWINLASDILADQGNVQRHLIDLSDVTRIMDTKK</sequence>
<proteinExistence type="predicted"/>
<protein>
    <submittedName>
        <fullName evidence="3">DUF434 domain-containing protein</fullName>
    </submittedName>
</protein>
<reference evidence="3" key="1">
    <citation type="submission" date="2021-06" db="EMBL/GenBank/DDBJ databases">
        <title>Description of novel taxa of the family Lachnospiraceae.</title>
        <authorList>
            <person name="Chaplin A.V."/>
            <person name="Sokolova S.R."/>
            <person name="Pikina A.P."/>
            <person name="Korzhanova M."/>
            <person name="Belova V."/>
            <person name="Korostin D."/>
            <person name="Efimov B.A."/>
        </authorList>
    </citation>
    <scope>NUCLEOTIDE SEQUENCE</scope>
    <source>
        <strain evidence="3">ASD5720</strain>
    </source>
</reference>
<dbReference type="InterPro" id="IPR041652">
    <property type="entry name" value="DUF5616"/>
</dbReference>
<dbReference type="InterPro" id="IPR007368">
    <property type="entry name" value="DUF434"/>
</dbReference>
<gene>
    <name evidence="3" type="ORF">KTH89_16585</name>
</gene>
<accession>A0A949K1F9</accession>
<dbReference type="Pfam" id="PF18481">
    <property type="entry name" value="DUF5616"/>
    <property type="match status" value="1"/>
</dbReference>
<dbReference type="Pfam" id="PF04256">
    <property type="entry name" value="DUF434"/>
    <property type="match status" value="1"/>
</dbReference>
<dbReference type="Proteomes" id="UP000712157">
    <property type="component" value="Unassembled WGS sequence"/>
</dbReference>
<evidence type="ECO:0000259" key="1">
    <source>
        <dbReference type="Pfam" id="PF04256"/>
    </source>
</evidence>
<dbReference type="PANTHER" id="PTHR42252:SF1">
    <property type="entry name" value="DUF434 DOMAIN-CONTAINING PROTEIN"/>
    <property type="match status" value="1"/>
</dbReference>
<evidence type="ECO:0000313" key="4">
    <source>
        <dbReference type="Proteomes" id="UP000712157"/>
    </source>
</evidence>
<evidence type="ECO:0000259" key="2">
    <source>
        <dbReference type="Pfam" id="PF18481"/>
    </source>
</evidence>
<organism evidence="3 4">
    <name type="scientific">Diplocloster agilis</name>
    <dbReference type="NCBI Taxonomy" id="2850323"/>
    <lineage>
        <taxon>Bacteria</taxon>
        <taxon>Bacillati</taxon>
        <taxon>Bacillota</taxon>
        <taxon>Clostridia</taxon>
        <taxon>Lachnospirales</taxon>
        <taxon>Lachnospiraceae</taxon>
        <taxon>Diplocloster</taxon>
    </lineage>
</organism>
<comment type="caution">
    <text evidence="3">The sequence shown here is derived from an EMBL/GenBank/DDBJ whole genome shotgun (WGS) entry which is preliminary data.</text>
</comment>
<feature type="domain" description="DUF434" evidence="1">
    <location>
        <begin position="26"/>
        <end position="80"/>
    </location>
</feature>
<dbReference type="PANTHER" id="PTHR42252">
    <property type="entry name" value="DUF5616 DOMAIN-CONTAINING PROTEIN"/>
    <property type="match status" value="1"/>
</dbReference>
<evidence type="ECO:0000313" key="3">
    <source>
        <dbReference type="EMBL" id="MBU9738161.1"/>
    </source>
</evidence>